<dbReference type="RefSeq" id="WP_004139633.1">
    <property type="nucleotide sequence ID" value="NC_011071.1"/>
</dbReference>
<evidence type="ECO:0000259" key="1">
    <source>
        <dbReference type="Pfam" id="PF20410"/>
    </source>
</evidence>
<reference evidence="2 3" key="1">
    <citation type="submission" date="2008-06" db="EMBL/GenBank/DDBJ databases">
        <title>Complete sequence of Stenotrophomonas maltophilia R551-3.</title>
        <authorList>
            <consortium name="US DOE Joint Genome Institute"/>
            <person name="Lucas S."/>
            <person name="Copeland A."/>
            <person name="Lapidus A."/>
            <person name="Glavina del Rio T."/>
            <person name="Dalin E."/>
            <person name="Tice H."/>
            <person name="Pitluck S."/>
            <person name="Chain P."/>
            <person name="Malfatti S."/>
            <person name="Shin M."/>
            <person name="Vergez L."/>
            <person name="Lang D."/>
            <person name="Schmutz J."/>
            <person name="Larimer F."/>
            <person name="Land M."/>
            <person name="Hauser L."/>
            <person name="Kyrpides N."/>
            <person name="Mikhailova N."/>
            <person name="Taghavi S."/>
            <person name="Monchy S."/>
            <person name="Newman L."/>
            <person name="Vangronsveld J."/>
            <person name="van der Lelie D."/>
            <person name="Richardson P."/>
        </authorList>
    </citation>
    <scope>NUCLEOTIDE SEQUENCE [LARGE SCALE GENOMIC DNA]</scope>
    <source>
        <strain evidence="2 3">R551-3</strain>
    </source>
</reference>
<proteinExistence type="predicted"/>
<dbReference type="HOGENOM" id="CLU_051846_0_0_6"/>
<gene>
    <name evidence="2" type="ordered locus">Smal_0378</name>
</gene>
<name>B4SHP0_STRM5</name>
<dbReference type="EMBL" id="CP001111">
    <property type="protein sequence ID" value="ACF50083.1"/>
    <property type="molecule type" value="Genomic_DNA"/>
</dbReference>
<accession>B4SHP0</accession>
<protein>
    <recommendedName>
        <fullName evidence="1">X-Tfes XVIPCD domain-containing protein</fullName>
    </recommendedName>
</protein>
<dbReference type="AlphaFoldDB" id="B4SHP0"/>
<sequence length="430" mass="48308">MGELTRKDLEILREYADSGNRERYWSYLAHKEHSDGYGLLALGVVRNDNLPGQVANAYAQSQARDQHDRNPALQNRNLTEREWEAFGQTLLHRDLERREHWMEAKRPDLALNLPGRDVQQAHDEAFKRHHLDPNCWTPRVLLEATRKERGEGKAEEVWKEMLNNDVGGTQRAANTLGSAYLAMPFWSATGYVGRLGLYEGSLMAEALPSSDPNVIGSRSSYHMYSEKEQAWYLQVPGSIPLREHNPRIIASLDDARAVRLERAEKATHFHPEDSYRTRLETPKVVMNEPLERDGRETQLAANRPDHANDPVYQQIRGQVASLQAEHGLVLGNNPDGVTARLAVLAKENNLSQVDHVMLGKANGPGGAGQNLFLVQGALDDPAHLRVAISAEQAVQAPVEHSYRQLDALAQRQAQDVESAQQVQRDAMRMA</sequence>
<organism evidence="2 3">
    <name type="scientific">Stenotrophomonas maltophilia (strain R551-3)</name>
    <dbReference type="NCBI Taxonomy" id="391008"/>
    <lineage>
        <taxon>Bacteria</taxon>
        <taxon>Pseudomonadati</taxon>
        <taxon>Pseudomonadota</taxon>
        <taxon>Gammaproteobacteria</taxon>
        <taxon>Lysobacterales</taxon>
        <taxon>Lysobacteraceae</taxon>
        <taxon>Stenotrophomonas</taxon>
        <taxon>Stenotrophomonas maltophilia group</taxon>
    </lineage>
</organism>
<dbReference type="InterPro" id="IPR046519">
    <property type="entry name" value="X-Tfes_XVIPCD"/>
</dbReference>
<dbReference type="eggNOG" id="COG5153">
    <property type="taxonomic scope" value="Bacteria"/>
</dbReference>
<dbReference type="STRING" id="391008.Smal_0378"/>
<dbReference type="Proteomes" id="UP000001867">
    <property type="component" value="Chromosome"/>
</dbReference>
<dbReference type="KEGG" id="smt:Smal_0378"/>
<evidence type="ECO:0000313" key="2">
    <source>
        <dbReference type="EMBL" id="ACF50083.1"/>
    </source>
</evidence>
<dbReference type="Pfam" id="PF20410">
    <property type="entry name" value="X-Tfes_XVIPCD"/>
    <property type="match status" value="1"/>
</dbReference>
<evidence type="ECO:0000313" key="3">
    <source>
        <dbReference type="Proteomes" id="UP000001867"/>
    </source>
</evidence>
<dbReference type="OrthoDB" id="5944365at2"/>
<feature type="domain" description="X-Tfes XVIPCD" evidence="1">
    <location>
        <begin position="303"/>
        <end position="406"/>
    </location>
</feature>